<gene>
    <name evidence="2" type="ORF">NEOCIP111885_04423</name>
</gene>
<dbReference type="Proteomes" id="UP000789845">
    <property type="component" value="Unassembled WGS sequence"/>
</dbReference>
<organism evidence="2 3">
    <name type="scientific">Pseudoneobacillus rhizosphaerae</name>
    <dbReference type="NCBI Taxonomy" id="2880968"/>
    <lineage>
        <taxon>Bacteria</taxon>
        <taxon>Bacillati</taxon>
        <taxon>Bacillota</taxon>
        <taxon>Bacilli</taxon>
        <taxon>Bacillales</taxon>
        <taxon>Bacillaceae</taxon>
        <taxon>Pseudoneobacillus</taxon>
    </lineage>
</organism>
<dbReference type="EMBL" id="CAKJTG010000045">
    <property type="protein sequence ID" value="CAG9610648.1"/>
    <property type="molecule type" value="Genomic_DNA"/>
</dbReference>
<evidence type="ECO:0008006" key="4">
    <source>
        <dbReference type="Google" id="ProtNLM"/>
    </source>
</evidence>
<dbReference type="Pfam" id="PF04519">
    <property type="entry name" value="Bactofilin"/>
    <property type="match status" value="1"/>
</dbReference>
<accession>A0A9C7GE48</accession>
<protein>
    <recommendedName>
        <fullName evidence="4">Polymer-forming cytoskeletal protein</fullName>
    </recommendedName>
</protein>
<evidence type="ECO:0000313" key="3">
    <source>
        <dbReference type="Proteomes" id="UP000789845"/>
    </source>
</evidence>
<dbReference type="PANTHER" id="PTHR35024">
    <property type="entry name" value="HYPOTHETICAL CYTOSOLIC PROTEIN"/>
    <property type="match status" value="1"/>
</dbReference>
<sequence length="240" mass="25272">MNVQNELGNLSINGLGSSSGGNFDSVVINGKGTVNGDIDCHSFSCNGAGTVNGAVKAEKMKINGSAKITGKIYATTLSVDGRGSFKGDVYSDKMSISGSGSIGGNVKGEELKIQGRIGVEGNCEVEHFKSEGQFSIGGLLSAENIVIRTYGECKAKEIGGQTIIVKQETSFFLDILKTVKSVKLAADVIEGDDISLENTKAKVVRGNHIIIGENCDIDLVEYKDTFKIIGNGRVNKSVQL</sequence>
<keyword evidence="3" id="KW-1185">Reference proteome</keyword>
<evidence type="ECO:0000313" key="2">
    <source>
        <dbReference type="EMBL" id="CAG9610648.1"/>
    </source>
</evidence>
<reference evidence="2" key="1">
    <citation type="submission" date="2021-10" db="EMBL/GenBank/DDBJ databases">
        <authorList>
            <person name="Criscuolo A."/>
        </authorList>
    </citation>
    <scope>NUCLEOTIDE SEQUENCE</scope>
    <source>
        <strain evidence="2">CIP111885</strain>
    </source>
</reference>
<name>A0A9C7GE48_9BACI</name>
<dbReference type="AlphaFoldDB" id="A0A9C7GE48"/>
<dbReference type="InterPro" id="IPR007607">
    <property type="entry name" value="BacA/B"/>
</dbReference>
<proteinExistence type="inferred from homology"/>
<dbReference type="RefSeq" id="WP_230499007.1">
    <property type="nucleotide sequence ID" value="NZ_CAKJTG010000045.1"/>
</dbReference>
<evidence type="ECO:0000256" key="1">
    <source>
        <dbReference type="ARBA" id="ARBA00044755"/>
    </source>
</evidence>
<comment type="caution">
    <text evidence="2">The sequence shown here is derived from an EMBL/GenBank/DDBJ whole genome shotgun (WGS) entry which is preliminary data.</text>
</comment>
<dbReference type="PANTHER" id="PTHR35024:SF4">
    <property type="entry name" value="POLYMER-FORMING CYTOSKELETAL PROTEIN"/>
    <property type="match status" value="1"/>
</dbReference>
<comment type="similarity">
    <text evidence="1">Belongs to the bactofilin family.</text>
</comment>